<evidence type="ECO:0008006" key="4">
    <source>
        <dbReference type="Google" id="ProtNLM"/>
    </source>
</evidence>
<reference evidence="2" key="1">
    <citation type="journal article" date="2021" name="Proc. Natl. Acad. Sci. U.S.A.">
        <title>Three genomes in the algal genus Volvox reveal the fate of a haploid sex-determining region after a transition to homothallism.</title>
        <authorList>
            <person name="Yamamoto K."/>
            <person name="Hamaji T."/>
            <person name="Kawai-Toyooka H."/>
            <person name="Matsuzaki R."/>
            <person name="Takahashi F."/>
            <person name="Nishimura Y."/>
            <person name="Kawachi M."/>
            <person name="Noguchi H."/>
            <person name="Minakuchi Y."/>
            <person name="Umen J.G."/>
            <person name="Toyoda A."/>
            <person name="Nozaki H."/>
        </authorList>
    </citation>
    <scope>NUCLEOTIDE SEQUENCE</scope>
    <source>
        <strain evidence="2">NIES-3780</strain>
    </source>
</reference>
<dbReference type="AlphaFoldDB" id="A0A8J4BE57"/>
<dbReference type="Gene3D" id="3.40.30.10">
    <property type="entry name" value="Glutaredoxin"/>
    <property type="match status" value="1"/>
</dbReference>
<sequence>RSGRNVFNIRRFCLIIVTGKYTGSGLAKNLLHIRPARFPSAQGKIMPNTAASTSGVKNSWRLPVRARHNRAATRVLASVSYCPHPDAIKRRQEAEALRQQRAREQSEAEMNQAMGLKWWEGSLPGNMIAVATPRELDILSRQAYAAGRGVLINYFQEDCYACRCLHKKLKQLALDNPEVLFLKVNGSNDALRPVFEEAGVTKVPFFHCLRDGYVLSRFSASLNPEKLSLLRKELLAMARARKAVNA</sequence>
<dbReference type="CDD" id="cd02947">
    <property type="entry name" value="TRX_family"/>
    <property type="match status" value="1"/>
</dbReference>
<comment type="similarity">
    <text evidence="1">Belongs to the thioredoxin family.</text>
</comment>
<protein>
    <recommendedName>
        <fullName evidence="4">Thioredoxin domain-containing protein</fullName>
    </recommendedName>
</protein>
<dbReference type="InterPro" id="IPR036249">
    <property type="entry name" value="Thioredoxin-like_sf"/>
</dbReference>
<dbReference type="PANTHER" id="PTHR43601">
    <property type="entry name" value="THIOREDOXIN, MITOCHONDRIAL"/>
    <property type="match status" value="1"/>
</dbReference>
<organism evidence="2 3">
    <name type="scientific">Volvox africanus</name>
    <dbReference type="NCBI Taxonomy" id="51714"/>
    <lineage>
        <taxon>Eukaryota</taxon>
        <taxon>Viridiplantae</taxon>
        <taxon>Chlorophyta</taxon>
        <taxon>core chlorophytes</taxon>
        <taxon>Chlorophyceae</taxon>
        <taxon>CS clade</taxon>
        <taxon>Chlamydomonadales</taxon>
        <taxon>Volvocaceae</taxon>
        <taxon>Volvox</taxon>
    </lineage>
</organism>
<feature type="non-terminal residue" evidence="2">
    <location>
        <position position="1"/>
    </location>
</feature>
<accession>A0A8J4BE57</accession>
<keyword evidence="3" id="KW-1185">Reference proteome</keyword>
<name>A0A8J4BE57_9CHLO</name>
<dbReference type="PANTHER" id="PTHR43601:SF32">
    <property type="entry name" value="THIOREDOXIN-LIKE 2-2, CHLOROPLASTIC"/>
    <property type="match status" value="1"/>
</dbReference>
<dbReference type="Proteomes" id="UP000747399">
    <property type="component" value="Unassembled WGS sequence"/>
</dbReference>
<gene>
    <name evidence="2" type="ORF">Vafri_14436</name>
</gene>
<evidence type="ECO:0000256" key="1">
    <source>
        <dbReference type="ARBA" id="ARBA00008987"/>
    </source>
</evidence>
<dbReference type="GO" id="GO:0045454">
    <property type="term" value="P:cell redox homeostasis"/>
    <property type="evidence" value="ECO:0007669"/>
    <property type="project" value="TreeGrafter"/>
</dbReference>
<evidence type="ECO:0000313" key="2">
    <source>
        <dbReference type="EMBL" id="GIL59708.1"/>
    </source>
</evidence>
<comment type="caution">
    <text evidence="2">The sequence shown here is derived from an EMBL/GenBank/DDBJ whole genome shotgun (WGS) entry which is preliminary data.</text>
</comment>
<proteinExistence type="inferred from homology"/>
<dbReference type="SUPFAM" id="SSF52833">
    <property type="entry name" value="Thioredoxin-like"/>
    <property type="match status" value="1"/>
</dbReference>
<dbReference type="EMBL" id="BNCO01000036">
    <property type="protein sequence ID" value="GIL59708.1"/>
    <property type="molecule type" value="Genomic_DNA"/>
</dbReference>
<evidence type="ECO:0000313" key="3">
    <source>
        <dbReference type="Proteomes" id="UP000747399"/>
    </source>
</evidence>